<keyword evidence="1" id="KW-0472">Membrane</keyword>
<sequence>MRGFLIQFLAAALCFGAASVFLTWLLRDQLFHPVPARCLEGNWEAGAASRRGFAYLRMQYEWQGQIHEVLRTFGPLDDSPRKREWPEDVERGRAWIAANCRDQPALVMRGLPGIAWFGDQRGWNSVIVAVALRAIALAALVAVAWTFIRRAWPASQRSRKS</sequence>
<dbReference type="AlphaFoldDB" id="A0A2N8KYZ1"/>
<dbReference type="Proteomes" id="UP000235916">
    <property type="component" value="Unassembled WGS sequence"/>
</dbReference>
<organism evidence="2 3">
    <name type="scientific">Kinneretia aquatilis</name>
    <dbReference type="NCBI Taxonomy" id="2070761"/>
    <lineage>
        <taxon>Bacteria</taxon>
        <taxon>Pseudomonadati</taxon>
        <taxon>Pseudomonadota</taxon>
        <taxon>Betaproteobacteria</taxon>
        <taxon>Burkholderiales</taxon>
        <taxon>Sphaerotilaceae</taxon>
        <taxon>Roseateles</taxon>
    </lineage>
</organism>
<keyword evidence="1" id="KW-1133">Transmembrane helix</keyword>
<dbReference type="OrthoDB" id="9788640at2"/>
<comment type="caution">
    <text evidence="2">The sequence shown here is derived from an EMBL/GenBank/DDBJ whole genome shotgun (WGS) entry which is preliminary data.</text>
</comment>
<gene>
    <name evidence="2" type="ORF">C1O66_14540</name>
</gene>
<name>A0A2N8KYZ1_9BURK</name>
<feature type="transmembrane region" description="Helical" evidence="1">
    <location>
        <begin position="126"/>
        <end position="148"/>
    </location>
</feature>
<evidence type="ECO:0000256" key="1">
    <source>
        <dbReference type="SAM" id="Phobius"/>
    </source>
</evidence>
<keyword evidence="1" id="KW-0812">Transmembrane</keyword>
<evidence type="ECO:0000313" key="3">
    <source>
        <dbReference type="Proteomes" id="UP000235916"/>
    </source>
</evidence>
<dbReference type="EMBL" id="POSP01000003">
    <property type="protein sequence ID" value="PND38622.1"/>
    <property type="molecule type" value="Genomic_DNA"/>
</dbReference>
<protein>
    <submittedName>
        <fullName evidence="2">Uncharacterized protein</fullName>
    </submittedName>
</protein>
<accession>A0A2N8KYZ1</accession>
<keyword evidence="3" id="KW-1185">Reference proteome</keyword>
<evidence type="ECO:0000313" key="2">
    <source>
        <dbReference type="EMBL" id="PND38622.1"/>
    </source>
</evidence>
<proteinExistence type="predicted"/>
<reference evidence="2 3" key="1">
    <citation type="submission" date="2018-01" db="EMBL/GenBank/DDBJ databases">
        <title>Draft genome sequence of Paucibacter aquatile CR182 isolated from freshwater of the Nakdong River.</title>
        <authorList>
            <person name="Choi A."/>
            <person name="Chung E.J."/>
        </authorList>
    </citation>
    <scope>NUCLEOTIDE SEQUENCE [LARGE SCALE GENOMIC DNA]</scope>
    <source>
        <strain evidence="2 3">CR182</strain>
    </source>
</reference>